<feature type="compositionally biased region" description="Low complexity" evidence="2">
    <location>
        <begin position="140"/>
        <end position="159"/>
    </location>
</feature>
<dbReference type="SUPFAM" id="SSF48403">
    <property type="entry name" value="Ankyrin repeat"/>
    <property type="match status" value="1"/>
</dbReference>
<evidence type="ECO:0000256" key="2">
    <source>
        <dbReference type="SAM" id="MobiDB-lite"/>
    </source>
</evidence>
<proteinExistence type="predicted"/>
<feature type="coiled-coil region" evidence="1">
    <location>
        <begin position="44"/>
        <end position="116"/>
    </location>
</feature>
<feature type="compositionally biased region" description="Basic and acidic residues" evidence="2">
    <location>
        <begin position="130"/>
        <end position="139"/>
    </location>
</feature>
<evidence type="ECO:0000313" key="4">
    <source>
        <dbReference type="Proteomes" id="UP000481153"/>
    </source>
</evidence>
<dbReference type="InterPro" id="IPR036770">
    <property type="entry name" value="Ankyrin_rpt-contain_sf"/>
</dbReference>
<dbReference type="Gene3D" id="1.25.40.20">
    <property type="entry name" value="Ankyrin repeat-containing domain"/>
    <property type="match status" value="1"/>
</dbReference>
<gene>
    <name evidence="3" type="ORF">Ae201684_004887</name>
</gene>
<accession>A0A6G0XHV9</accession>
<protein>
    <submittedName>
        <fullName evidence="3">Uncharacterized protein</fullName>
    </submittedName>
</protein>
<name>A0A6G0XHV9_9STRA</name>
<evidence type="ECO:0000313" key="3">
    <source>
        <dbReference type="EMBL" id="KAF0739720.1"/>
    </source>
</evidence>
<dbReference type="Proteomes" id="UP000481153">
    <property type="component" value="Unassembled WGS sequence"/>
</dbReference>
<sequence length="619" mass="68880">MSGGAAYKSTLEGLRGSLDGFKKDIKSSLSMWAEDFDLLGSVLLRMIDKQRESLESAKKQAIRDAHTKKQLQSHVNRLSCVREKEHEELATLRETVAQQNKQLQELRNKVERKALATVQIANETPTKKEQIVVVEDKQDTTPPQSTRQSRRQSVSSTLTKTTEAYAAKRKNIQPHSTHSILKRPKHESIEVTDENSSKQVTFQTEHTDSPFEEKHPAARYPLRERVPGPPSKPAMRVRRSSLGSSIQAAARVLASGSTTSLPLFIHQIVINAAAFVRQWTILTVSLSGMERTTRSADDILSILTDGMVQNATLVGETWEALCARKIKALPSAKATAPVKKELTPDEMQIARSIYDQGVIENPDLDLDDVVLQVLEHRHDRVVKSDVDRAYALRQFQALPASTLLKIKKANGGYMTFSPLQFATFFGDRHVVQSMLKFAEVEHAAEALLEAAKEGYATIAQCLLDHALPWNPHDIGRSFVLASLHSHLDVLEVIIKSQHADLALLCKGAWCTRDQLGLRYISAAAHVAIAQNHVEALGWLLKQRQLYADELKACFQLAVATHSSLEDTIACLPLLRLLVQDQPWLTAVATELGKQNVRLRAVASYVIWDLHTNDKDAKGG</sequence>
<reference evidence="3 4" key="1">
    <citation type="submission" date="2019-07" db="EMBL/GenBank/DDBJ databases">
        <title>Genomics analysis of Aphanomyces spp. identifies a new class of oomycete effector associated with host adaptation.</title>
        <authorList>
            <person name="Gaulin E."/>
        </authorList>
    </citation>
    <scope>NUCLEOTIDE SEQUENCE [LARGE SCALE GENOMIC DNA]</scope>
    <source>
        <strain evidence="3 4">ATCC 201684</strain>
    </source>
</reference>
<dbReference type="VEuPathDB" id="FungiDB:AeMF1_018182"/>
<keyword evidence="4" id="KW-1185">Reference proteome</keyword>
<keyword evidence="1" id="KW-0175">Coiled coil</keyword>
<comment type="caution">
    <text evidence="3">The sequence shown here is derived from an EMBL/GenBank/DDBJ whole genome shotgun (WGS) entry which is preliminary data.</text>
</comment>
<organism evidence="3 4">
    <name type="scientific">Aphanomyces euteiches</name>
    <dbReference type="NCBI Taxonomy" id="100861"/>
    <lineage>
        <taxon>Eukaryota</taxon>
        <taxon>Sar</taxon>
        <taxon>Stramenopiles</taxon>
        <taxon>Oomycota</taxon>
        <taxon>Saprolegniomycetes</taxon>
        <taxon>Saprolegniales</taxon>
        <taxon>Verrucalvaceae</taxon>
        <taxon>Aphanomyces</taxon>
    </lineage>
</organism>
<dbReference type="AlphaFoldDB" id="A0A6G0XHV9"/>
<dbReference type="EMBL" id="VJMJ01000063">
    <property type="protein sequence ID" value="KAF0739720.1"/>
    <property type="molecule type" value="Genomic_DNA"/>
</dbReference>
<evidence type="ECO:0000256" key="1">
    <source>
        <dbReference type="SAM" id="Coils"/>
    </source>
</evidence>
<feature type="region of interest" description="Disordered" evidence="2">
    <location>
        <begin position="130"/>
        <end position="212"/>
    </location>
</feature>